<comment type="caution">
    <text evidence="1">The sequence shown here is derived from an EMBL/GenBank/DDBJ whole genome shotgun (WGS) entry which is preliminary data.</text>
</comment>
<protein>
    <submittedName>
        <fullName evidence="1">Uncharacterized protein</fullName>
    </submittedName>
</protein>
<dbReference type="Proteomes" id="UP001060215">
    <property type="component" value="Chromosome 13"/>
</dbReference>
<evidence type="ECO:0000313" key="1">
    <source>
        <dbReference type="EMBL" id="KAI7992828.1"/>
    </source>
</evidence>
<accession>A0ACC0FWX9</accession>
<gene>
    <name evidence="1" type="ORF">LOK49_LG12G03013</name>
</gene>
<evidence type="ECO:0000313" key="2">
    <source>
        <dbReference type="Proteomes" id="UP001060215"/>
    </source>
</evidence>
<sequence>MMGLSPSLAPLSRGLRPSLPLRKLLQTTIRTTGSLDFQAGRFLIRSLLLRKSLHALNLMASGTTCFQRLDGSQDSAIHTKYCISLRSSSIQEPRYPLPRVI</sequence>
<name>A0ACC0FWX9_9ERIC</name>
<organism evidence="1 2">
    <name type="scientific">Camellia lanceoleosa</name>
    <dbReference type="NCBI Taxonomy" id="1840588"/>
    <lineage>
        <taxon>Eukaryota</taxon>
        <taxon>Viridiplantae</taxon>
        <taxon>Streptophyta</taxon>
        <taxon>Embryophyta</taxon>
        <taxon>Tracheophyta</taxon>
        <taxon>Spermatophyta</taxon>
        <taxon>Magnoliopsida</taxon>
        <taxon>eudicotyledons</taxon>
        <taxon>Gunneridae</taxon>
        <taxon>Pentapetalae</taxon>
        <taxon>asterids</taxon>
        <taxon>Ericales</taxon>
        <taxon>Theaceae</taxon>
        <taxon>Camellia</taxon>
    </lineage>
</organism>
<reference evidence="1 2" key="1">
    <citation type="journal article" date="2022" name="Plant J.">
        <title>Chromosome-level genome of Camellia lanceoleosa provides a valuable resource for understanding genome evolution and self-incompatibility.</title>
        <authorList>
            <person name="Gong W."/>
            <person name="Xiao S."/>
            <person name="Wang L."/>
            <person name="Liao Z."/>
            <person name="Chang Y."/>
            <person name="Mo W."/>
            <person name="Hu G."/>
            <person name="Li W."/>
            <person name="Zhao G."/>
            <person name="Zhu H."/>
            <person name="Hu X."/>
            <person name="Ji K."/>
            <person name="Xiang X."/>
            <person name="Song Q."/>
            <person name="Yuan D."/>
            <person name="Jin S."/>
            <person name="Zhang L."/>
        </authorList>
    </citation>
    <scope>NUCLEOTIDE SEQUENCE [LARGE SCALE GENOMIC DNA]</scope>
    <source>
        <strain evidence="1">SQ_2022a</strain>
    </source>
</reference>
<keyword evidence="2" id="KW-1185">Reference proteome</keyword>
<proteinExistence type="predicted"/>
<dbReference type="EMBL" id="CM045770">
    <property type="protein sequence ID" value="KAI7992828.1"/>
    <property type="molecule type" value="Genomic_DNA"/>
</dbReference>